<evidence type="ECO:0000313" key="1">
    <source>
        <dbReference type="EMBL" id="QPT39523.1"/>
    </source>
</evidence>
<evidence type="ECO:0000313" key="3">
    <source>
        <dbReference type="Proteomes" id="UP000254603"/>
    </source>
</evidence>
<evidence type="ECO:0000313" key="4">
    <source>
        <dbReference type="Proteomes" id="UP000594903"/>
    </source>
</evidence>
<dbReference type="EMBL" id="CP065725">
    <property type="protein sequence ID" value="QPT39523.1"/>
    <property type="molecule type" value="Genomic_DNA"/>
</dbReference>
<dbReference type="EMBL" id="UGSB01000001">
    <property type="protein sequence ID" value="SUA56552.1"/>
    <property type="molecule type" value="Genomic_DNA"/>
</dbReference>
<name>A0A378XHY3_9BURK</name>
<dbReference type="Proteomes" id="UP000594903">
    <property type="component" value="Chromosome"/>
</dbReference>
<reference evidence="2 3" key="1">
    <citation type="submission" date="2018-06" db="EMBL/GenBank/DDBJ databases">
        <authorList>
            <consortium name="Pathogen Informatics"/>
            <person name="Doyle S."/>
        </authorList>
    </citation>
    <scope>NUCLEOTIDE SEQUENCE [LARGE SCALE GENOMIC DNA]</scope>
    <source>
        <strain evidence="2 3">NCTC11997</strain>
    </source>
</reference>
<proteinExistence type="predicted"/>
<gene>
    <name evidence="1" type="ORF">I6G29_10245</name>
    <name evidence="2" type="ORF">NCTC11997_02118</name>
</gene>
<evidence type="ECO:0000313" key="2">
    <source>
        <dbReference type="EMBL" id="SUA56552.1"/>
    </source>
</evidence>
<dbReference type="Proteomes" id="UP000254603">
    <property type="component" value="Unassembled WGS sequence"/>
</dbReference>
<dbReference type="OrthoDB" id="5298787at2"/>
<sequence length="106" mass="11558">MSTKAGAIIFGTPIGKITGPKEIFTPLIEALASGDNSFAELRQLSMFSHAPGLLLQSLNMLMWADYIHPLRQDDEIATAHVELQAWIDELTLPLALVPECGTAVRK</sequence>
<keyword evidence="4" id="KW-1185">Reference proteome</keyword>
<protein>
    <submittedName>
        <fullName evidence="2">Uncharacterized protein</fullName>
    </submittedName>
</protein>
<dbReference type="STRING" id="1122619.GCA_000373745_02114"/>
<organism evidence="2 3">
    <name type="scientific">Oligella ureolytica</name>
    <dbReference type="NCBI Taxonomy" id="90244"/>
    <lineage>
        <taxon>Bacteria</taxon>
        <taxon>Pseudomonadati</taxon>
        <taxon>Pseudomonadota</taxon>
        <taxon>Betaproteobacteria</taxon>
        <taxon>Burkholderiales</taxon>
        <taxon>Alcaligenaceae</taxon>
        <taxon>Oligella</taxon>
    </lineage>
</organism>
<accession>A0A378XHY3</accession>
<dbReference type="RefSeq" id="WP_018575300.1">
    <property type="nucleotide sequence ID" value="NZ_CP065725.1"/>
</dbReference>
<dbReference type="AlphaFoldDB" id="A0A378XHY3"/>
<reference evidence="1 4" key="2">
    <citation type="submission" date="2020-12" db="EMBL/GenBank/DDBJ databases">
        <title>FDA dAtabase for Regulatory Grade micrObial Sequences (FDA-ARGOS): Supporting development and validation of Infectious Disease Dx tests.</title>
        <authorList>
            <person name="Sproer C."/>
            <person name="Gronow S."/>
            <person name="Severitt S."/>
            <person name="Schroder I."/>
            <person name="Tallon L."/>
            <person name="Sadzewicz L."/>
            <person name="Zhao X."/>
            <person name="Boylan J."/>
            <person name="Ott S."/>
            <person name="Bowen H."/>
            <person name="Vavikolanu K."/>
            <person name="Mehta A."/>
            <person name="Aluvathingal J."/>
            <person name="Nadendla S."/>
            <person name="Lowell S."/>
            <person name="Myers T."/>
            <person name="Yan Y."/>
            <person name="Sichtig H."/>
        </authorList>
    </citation>
    <scope>NUCLEOTIDE SEQUENCE [LARGE SCALE GENOMIC DNA]</scope>
    <source>
        <strain evidence="1 4">FDAARGOS_872</strain>
    </source>
</reference>